<dbReference type="PANTHER" id="PTHR43630:SF2">
    <property type="entry name" value="GLYCOSYLTRANSFERASE"/>
    <property type="match status" value="1"/>
</dbReference>
<comment type="caution">
    <text evidence="2">The sequence shown here is derived from an EMBL/GenBank/DDBJ whole genome shotgun (WGS) entry which is preliminary data.</text>
</comment>
<dbReference type="GO" id="GO:0016740">
    <property type="term" value="F:transferase activity"/>
    <property type="evidence" value="ECO:0007669"/>
    <property type="project" value="UniProtKB-KW"/>
</dbReference>
<dbReference type="PANTHER" id="PTHR43630">
    <property type="entry name" value="POLY-BETA-1,6-N-ACETYL-D-GLUCOSAMINE SYNTHASE"/>
    <property type="match status" value="1"/>
</dbReference>
<evidence type="ECO:0000313" key="2">
    <source>
        <dbReference type="EMBL" id="NYJ74811.1"/>
    </source>
</evidence>
<dbReference type="Proteomes" id="UP000571817">
    <property type="component" value="Unassembled WGS sequence"/>
</dbReference>
<name>A0A853DJ59_9MICO</name>
<reference evidence="2 3" key="1">
    <citation type="submission" date="2020-07" db="EMBL/GenBank/DDBJ databases">
        <title>Sequencing the genomes of 1000 actinobacteria strains.</title>
        <authorList>
            <person name="Klenk H.-P."/>
        </authorList>
    </citation>
    <scope>NUCLEOTIDE SEQUENCE [LARGE SCALE GENOMIC DNA]</scope>
    <source>
        <strain evidence="2 3">DSM 29531</strain>
    </source>
</reference>
<protein>
    <submittedName>
        <fullName evidence="2">Glycosyltransferase involved in cell wall biosynthesis</fullName>
    </submittedName>
</protein>
<gene>
    <name evidence="2" type="ORF">HNR15_001774</name>
</gene>
<keyword evidence="3" id="KW-1185">Reference proteome</keyword>
<keyword evidence="2" id="KW-0808">Transferase</keyword>
<accession>A0A853DJ59</accession>
<dbReference type="Pfam" id="PF00535">
    <property type="entry name" value="Glycos_transf_2"/>
    <property type="match status" value="1"/>
</dbReference>
<dbReference type="InterPro" id="IPR029044">
    <property type="entry name" value="Nucleotide-diphossugar_trans"/>
</dbReference>
<proteinExistence type="predicted"/>
<dbReference type="InterPro" id="IPR001173">
    <property type="entry name" value="Glyco_trans_2-like"/>
</dbReference>
<dbReference type="RefSeq" id="WP_179480992.1">
    <property type="nucleotide sequence ID" value="NZ_JACCFW010000001.1"/>
</dbReference>
<feature type="domain" description="Glycosyltransferase 2-like" evidence="1">
    <location>
        <begin position="13"/>
        <end position="133"/>
    </location>
</feature>
<dbReference type="AlphaFoldDB" id="A0A853DJ59"/>
<evidence type="ECO:0000259" key="1">
    <source>
        <dbReference type="Pfam" id="PF00535"/>
    </source>
</evidence>
<dbReference type="EMBL" id="JACCFW010000001">
    <property type="protein sequence ID" value="NYJ74811.1"/>
    <property type="molecule type" value="Genomic_DNA"/>
</dbReference>
<sequence>MDTSTEHVDGLVSVVVPTRDNERTIDACLASVRAQTHVDVELIVVDNHSTDATPRIAERYADRVITAGPERSAQRNTGIAAARGEWVLWLDSDMILPPDSITAAVRTARDTDAVGVALPERTIGDGFWTACRALERECYLTQPWLHNPRLVRRDFLIDDGGFRLDMSGPEDADLRLRMHAAGARIELADVLVDHDEGHLTVPDVLRKRYYYGRSIPALQGQHGGAVGEQGRALVKSYVDARGLLARDPAHAAGMVLLRGLEVVGYTLGARRGRRDRRTAGRAGATA</sequence>
<dbReference type="SUPFAM" id="SSF53448">
    <property type="entry name" value="Nucleotide-diphospho-sugar transferases"/>
    <property type="match status" value="1"/>
</dbReference>
<evidence type="ECO:0000313" key="3">
    <source>
        <dbReference type="Proteomes" id="UP000571817"/>
    </source>
</evidence>
<dbReference type="Gene3D" id="3.90.550.10">
    <property type="entry name" value="Spore Coat Polysaccharide Biosynthesis Protein SpsA, Chain A"/>
    <property type="match status" value="1"/>
</dbReference>
<organism evidence="2 3">
    <name type="scientific">Allobranchiibius huperziae</name>
    <dbReference type="NCBI Taxonomy" id="1874116"/>
    <lineage>
        <taxon>Bacteria</taxon>
        <taxon>Bacillati</taxon>
        <taxon>Actinomycetota</taxon>
        <taxon>Actinomycetes</taxon>
        <taxon>Micrococcales</taxon>
        <taxon>Dermacoccaceae</taxon>
        <taxon>Allobranchiibius</taxon>
    </lineage>
</organism>